<name>A0ABQ1JGA7_9FLAO</name>
<sequence length="130" mass="14777">MSIFDNIFGKNDSKGTSSQSVMWNELTQLQQLDTIAEESESTPVLIFKHSTRCSVSRMALRGFENEYSLPEEDLKLYFLDLIAYRNVSNEIASRFDVVHQSPQVILIKNGKAVYNESHSDIDVTAIEDIL</sequence>
<dbReference type="InterPro" id="IPR022551">
    <property type="entry name" value="BrxC"/>
</dbReference>
<dbReference type="InterPro" id="IPR036249">
    <property type="entry name" value="Thioredoxin-like_sf"/>
</dbReference>
<evidence type="ECO:0000313" key="1">
    <source>
        <dbReference type="EMBL" id="GGB68251.1"/>
    </source>
</evidence>
<organism evidence="1 2">
    <name type="scientific">Flavobacterium suaedae</name>
    <dbReference type="NCBI Taxonomy" id="1767027"/>
    <lineage>
        <taxon>Bacteria</taxon>
        <taxon>Pseudomonadati</taxon>
        <taxon>Bacteroidota</taxon>
        <taxon>Flavobacteriia</taxon>
        <taxon>Flavobacteriales</taxon>
        <taxon>Flavobacteriaceae</taxon>
        <taxon>Flavobacterium</taxon>
    </lineage>
</organism>
<dbReference type="EMBL" id="BMJE01000001">
    <property type="protein sequence ID" value="GGB68251.1"/>
    <property type="molecule type" value="Genomic_DNA"/>
</dbReference>
<accession>A0ABQ1JGA7</accession>
<keyword evidence="2" id="KW-1185">Reference proteome</keyword>
<evidence type="ECO:0000313" key="2">
    <source>
        <dbReference type="Proteomes" id="UP000615760"/>
    </source>
</evidence>
<reference evidence="2" key="1">
    <citation type="journal article" date="2019" name="Int. J. Syst. Evol. Microbiol.">
        <title>The Global Catalogue of Microorganisms (GCM) 10K type strain sequencing project: providing services to taxonomists for standard genome sequencing and annotation.</title>
        <authorList>
            <consortium name="The Broad Institute Genomics Platform"/>
            <consortium name="The Broad Institute Genome Sequencing Center for Infectious Disease"/>
            <person name="Wu L."/>
            <person name="Ma J."/>
        </authorList>
    </citation>
    <scope>NUCLEOTIDE SEQUENCE [LARGE SCALE GENOMIC DNA]</scope>
    <source>
        <strain evidence="2">CGMCC 1.15461</strain>
    </source>
</reference>
<dbReference type="Gene3D" id="3.40.30.10">
    <property type="entry name" value="Glutaredoxin"/>
    <property type="match status" value="1"/>
</dbReference>
<protein>
    <submittedName>
        <fullName evidence="1">Thioredoxin family protein</fullName>
    </submittedName>
</protein>
<comment type="caution">
    <text evidence="1">The sequence shown here is derived from an EMBL/GenBank/DDBJ whole genome shotgun (WGS) entry which is preliminary data.</text>
</comment>
<gene>
    <name evidence="1" type="primary">ytxJ</name>
    <name evidence="1" type="ORF">GCM10007424_05330</name>
</gene>
<dbReference type="Proteomes" id="UP000615760">
    <property type="component" value="Unassembled WGS sequence"/>
</dbReference>
<dbReference type="SUPFAM" id="SSF52833">
    <property type="entry name" value="Thioredoxin-like"/>
    <property type="match status" value="1"/>
</dbReference>
<dbReference type="RefSeq" id="WP_188619680.1">
    <property type="nucleotide sequence ID" value="NZ_BMJE01000001.1"/>
</dbReference>
<dbReference type="Pfam" id="PF11009">
    <property type="entry name" value="BrxC"/>
    <property type="match status" value="1"/>
</dbReference>
<proteinExistence type="predicted"/>
<dbReference type="NCBIfam" id="TIGR04019">
    <property type="entry name" value="B_thiol_YtxJ"/>
    <property type="match status" value="1"/>
</dbReference>